<dbReference type="KEGG" id="mgl:MGL_0253"/>
<evidence type="ECO:0000256" key="11">
    <source>
        <dbReference type="ARBA" id="ARBA00022977"/>
    </source>
</evidence>
<evidence type="ECO:0000256" key="7">
    <source>
        <dbReference type="ARBA" id="ARBA00022741"/>
    </source>
</evidence>
<dbReference type="EMBL" id="AAYY01000001">
    <property type="protein sequence ID" value="EDP45264.1"/>
    <property type="molecule type" value="Genomic_DNA"/>
</dbReference>
<evidence type="ECO:0000256" key="3">
    <source>
        <dbReference type="ARBA" id="ARBA00004868"/>
    </source>
</evidence>
<evidence type="ECO:0000256" key="12">
    <source>
        <dbReference type="ARBA" id="ARBA00047334"/>
    </source>
</evidence>
<evidence type="ECO:0000313" key="16">
    <source>
        <dbReference type="EMBL" id="EDP45264.1"/>
    </source>
</evidence>
<evidence type="ECO:0000256" key="9">
    <source>
        <dbReference type="ARBA" id="ARBA00022840"/>
    </source>
</evidence>
<evidence type="ECO:0000256" key="1">
    <source>
        <dbReference type="ARBA" id="ARBA00001771"/>
    </source>
</evidence>
<keyword evidence="6" id="KW-0479">Metal-binding</keyword>
<keyword evidence="5" id="KW-0808">Transferase</keyword>
<dbReference type="CDD" id="cd01170">
    <property type="entry name" value="THZ_kinase"/>
    <property type="match status" value="1"/>
</dbReference>
<dbReference type="STRING" id="425265.A8PSG5"/>
<keyword evidence="8" id="KW-0418">Kinase</keyword>
<evidence type="ECO:0000256" key="2">
    <source>
        <dbReference type="ARBA" id="ARBA00001946"/>
    </source>
</evidence>
<evidence type="ECO:0000313" key="17">
    <source>
        <dbReference type="Proteomes" id="UP000008837"/>
    </source>
</evidence>
<evidence type="ECO:0000256" key="13">
    <source>
        <dbReference type="ARBA" id="ARBA00047851"/>
    </source>
</evidence>
<reference evidence="16 17" key="1">
    <citation type="journal article" date="2007" name="Proc. Natl. Acad. Sci. U.S.A.">
        <title>Dandruff-associated Malassezia genomes reveal convergent and divergent virulence traits shared with plant and human fungal pathogens.</title>
        <authorList>
            <person name="Xu J."/>
            <person name="Saunders C.W."/>
            <person name="Hu P."/>
            <person name="Grant R.A."/>
            <person name="Boekhout T."/>
            <person name="Kuramae E.E."/>
            <person name="Kronstad J.W."/>
            <person name="Deangelis Y.M."/>
            <person name="Reeder N.L."/>
            <person name="Johnstone K.R."/>
            <person name="Leland M."/>
            <person name="Fieno A.M."/>
            <person name="Begley W.M."/>
            <person name="Sun Y."/>
            <person name="Lacey M.P."/>
            <person name="Chaudhary T."/>
            <person name="Keough T."/>
            <person name="Chu L."/>
            <person name="Sears R."/>
            <person name="Yuan B."/>
            <person name="Dawson T.L.Jr."/>
        </authorList>
    </citation>
    <scope>NUCLEOTIDE SEQUENCE [LARGE SCALE GENOMIC DNA]</scope>
    <source>
        <strain evidence="17">ATCC MYA-4612 / CBS 7966</strain>
    </source>
</reference>
<comment type="pathway">
    <text evidence="3">Cofactor biosynthesis; thiamine diphosphate biosynthesis; 4-methyl-5-(2-phosphoethyl)-thiazole from 5-(2-hydroxyethyl)-4-methylthiazole: step 1/1.</text>
</comment>
<evidence type="ECO:0000256" key="4">
    <source>
        <dbReference type="ARBA" id="ARBA00005165"/>
    </source>
</evidence>
<dbReference type="SUPFAM" id="SSF51391">
    <property type="entry name" value="Thiamin phosphate synthase"/>
    <property type="match status" value="1"/>
</dbReference>
<evidence type="ECO:0000256" key="6">
    <source>
        <dbReference type="ARBA" id="ARBA00022723"/>
    </source>
</evidence>
<gene>
    <name evidence="16" type="ORF">MGL_0253</name>
</gene>
<dbReference type="PRINTS" id="PR01099">
    <property type="entry name" value="HYETHTZKNASE"/>
</dbReference>
<dbReference type="InterPro" id="IPR022998">
    <property type="entry name" value="ThiamineP_synth_TenI"/>
</dbReference>
<dbReference type="SUPFAM" id="SSF53613">
    <property type="entry name" value="Ribokinase-like"/>
    <property type="match status" value="1"/>
</dbReference>
<comment type="catalytic activity">
    <reaction evidence="12">
        <text>4-methyl-5-(2-phosphooxyethyl)-thiazole + 4-amino-2-methyl-5-(diphosphooxymethyl)pyrimidine + H(+) = thiamine phosphate + diphosphate</text>
        <dbReference type="Rhea" id="RHEA:22328"/>
        <dbReference type="ChEBI" id="CHEBI:15378"/>
        <dbReference type="ChEBI" id="CHEBI:33019"/>
        <dbReference type="ChEBI" id="CHEBI:37575"/>
        <dbReference type="ChEBI" id="CHEBI:57841"/>
        <dbReference type="ChEBI" id="CHEBI:58296"/>
        <dbReference type="EC" id="2.5.1.3"/>
    </reaction>
</comment>
<comment type="pathway">
    <text evidence="4">Cofactor biosynthesis; thiamine diphosphate biosynthesis; thiamine phosphate from 4-amino-2-methyl-5-diphosphomethylpyrimidine and 4-methyl-5-(2-phosphoethyl)-thiazole: step 1/1.</text>
</comment>
<dbReference type="OMA" id="GQTDMPI"/>
<dbReference type="GO" id="GO:0009228">
    <property type="term" value="P:thiamine biosynthetic process"/>
    <property type="evidence" value="ECO:0007669"/>
    <property type="project" value="UniProtKB-KW"/>
</dbReference>
<dbReference type="InterPro" id="IPR029056">
    <property type="entry name" value="Ribokinase-like"/>
</dbReference>
<evidence type="ECO:0000256" key="10">
    <source>
        <dbReference type="ARBA" id="ARBA00022842"/>
    </source>
</evidence>
<comment type="cofactor">
    <cofactor evidence="2">
        <name>Mg(2+)</name>
        <dbReference type="ChEBI" id="CHEBI:18420"/>
    </cofactor>
</comment>
<dbReference type="FunCoup" id="A8PSG5">
    <property type="interactions" value="235"/>
</dbReference>
<dbReference type="Proteomes" id="UP000008837">
    <property type="component" value="Unassembled WGS sequence"/>
</dbReference>
<dbReference type="InterPro" id="IPR000417">
    <property type="entry name" value="Hyethyz_kinase"/>
</dbReference>
<keyword evidence="9" id="KW-0067">ATP-binding</keyword>
<dbReference type="Pfam" id="PF02581">
    <property type="entry name" value="TMP-TENI"/>
    <property type="match status" value="1"/>
</dbReference>
<name>A8PSG5_MALGO</name>
<dbReference type="Gene3D" id="3.40.1190.20">
    <property type="match status" value="1"/>
</dbReference>
<dbReference type="Pfam" id="PF02110">
    <property type="entry name" value="HK"/>
    <property type="match status" value="1"/>
</dbReference>
<dbReference type="AlphaFoldDB" id="A8PSG5"/>
<evidence type="ECO:0000256" key="5">
    <source>
        <dbReference type="ARBA" id="ARBA00022679"/>
    </source>
</evidence>
<dbReference type="GO" id="GO:0005524">
    <property type="term" value="F:ATP binding"/>
    <property type="evidence" value="ECO:0007669"/>
    <property type="project" value="UniProtKB-KW"/>
</dbReference>
<keyword evidence="11" id="KW-0784">Thiamine biosynthesis</keyword>
<keyword evidence="7" id="KW-0547">Nucleotide-binding</keyword>
<organism evidence="16 17">
    <name type="scientific">Malassezia globosa (strain ATCC MYA-4612 / CBS 7966)</name>
    <name type="common">Dandruff-associated fungus</name>
    <dbReference type="NCBI Taxonomy" id="425265"/>
    <lineage>
        <taxon>Eukaryota</taxon>
        <taxon>Fungi</taxon>
        <taxon>Dikarya</taxon>
        <taxon>Basidiomycota</taxon>
        <taxon>Ustilaginomycotina</taxon>
        <taxon>Malasseziomycetes</taxon>
        <taxon>Malasseziales</taxon>
        <taxon>Malasseziaceae</taxon>
        <taxon>Malassezia</taxon>
    </lineage>
</organism>
<dbReference type="GO" id="GO:0004789">
    <property type="term" value="F:thiamine-phosphate diphosphorylase activity"/>
    <property type="evidence" value="ECO:0007669"/>
    <property type="project" value="UniProtKB-EC"/>
</dbReference>
<comment type="catalytic activity">
    <reaction evidence="1">
        <text>5-(2-hydroxyethyl)-4-methylthiazole + ATP = 4-methyl-5-(2-phosphooxyethyl)-thiazole + ADP + H(+)</text>
        <dbReference type="Rhea" id="RHEA:24212"/>
        <dbReference type="ChEBI" id="CHEBI:15378"/>
        <dbReference type="ChEBI" id="CHEBI:17957"/>
        <dbReference type="ChEBI" id="CHEBI:30616"/>
        <dbReference type="ChEBI" id="CHEBI:58296"/>
        <dbReference type="ChEBI" id="CHEBI:456216"/>
        <dbReference type="EC" id="2.7.1.50"/>
    </reaction>
</comment>
<dbReference type="HAMAP" id="MF_00097">
    <property type="entry name" value="TMP_synthase"/>
    <property type="match status" value="1"/>
</dbReference>
<dbReference type="PANTHER" id="PTHR20857">
    <property type="entry name" value="THIAMINE-PHOSPHATE PYROPHOSPHORYLASE"/>
    <property type="match status" value="1"/>
</dbReference>
<evidence type="ECO:0000256" key="14">
    <source>
        <dbReference type="ARBA" id="ARBA00047883"/>
    </source>
</evidence>
<dbReference type="PANTHER" id="PTHR20857:SF23">
    <property type="entry name" value="THIAMINE BIOSYNTHETIC BIFUNCTIONAL ENZYME"/>
    <property type="match status" value="1"/>
</dbReference>
<dbReference type="InterPro" id="IPR013785">
    <property type="entry name" value="Aldolase_TIM"/>
</dbReference>
<dbReference type="HAMAP" id="MF_00228">
    <property type="entry name" value="Thz_kinase"/>
    <property type="match status" value="1"/>
</dbReference>
<comment type="catalytic activity">
    <reaction evidence="14">
        <text>2-[(2R,5Z)-2-carboxy-4-methylthiazol-5(2H)-ylidene]ethyl phosphate + 4-amino-2-methyl-5-(diphosphooxymethyl)pyrimidine + 2 H(+) = thiamine phosphate + CO2 + diphosphate</text>
        <dbReference type="Rhea" id="RHEA:47844"/>
        <dbReference type="ChEBI" id="CHEBI:15378"/>
        <dbReference type="ChEBI" id="CHEBI:16526"/>
        <dbReference type="ChEBI" id="CHEBI:33019"/>
        <dbReference type="ChEBI" id="CHEBI:37575"/>
        <dbReference type="ChEBI" id="CHEBI:57841"/>
        <dbReference type="ChEBI" id="CHEBI:62899"/>
        <dbReference type="EC" id="2.5.1.3"/>
    </reaction>
</comment>
<dbReference type="CDD" id="cd00564">
    <property type="entry name" value="TMP_TenI"/>
    <property type="match status" value="1"/>
</dbReference>
<evidence type="ECO:0000259" key="15">
    <source>
        <dbReference type="Pfam" id="PF02581"/>
    </source>
</evidence>
<dbReference type="OrthoDB" id="4994at2759"/>
<keyword evidence="17" id="KW-1185">Reference proteome</keyword>
<dbReference type="Gene3D" id="3.20.20.70">
    <property type="entry name" value="Aldolase class I"/>
    <property type="match status" value="1"/>
</dbReference>
<dbReference type="GeneID" id="5856784"/>
<dbReference type="GO" id="GO:0005737">
    <property type="term" value="C:cytoplasm"/>
    <property type="evidence" value="ECO:0007669"/>
    <property type="project" value="TreeGrafter"/>
</dbReference>
<keyword evidence="10" id="KW-0460">Magnesium</keyword>
<dbReference type="GO" id="GO:0000287">
    <property type="term" value="F:magnesium ion binding"/>
    <property type="evidence" value="ECO:0007669"/>
    <property type="project" value="InterPro"/>
</dbReference>
<proteinExistence type="inferred from homology"/>
<dbReference type="UniPathway" id="UPA00060">
    <property type="reaction ID" value="UER00139"/>
</dbReference>
<dbReference type="InParanoid" id="A8PSG5"/>
<dbReference type="GO" id="GO:0009229">
    <property type="term" value="P:thiamine diphosphate biosynthetic process"/>
    <property type="evidence" value="ECO:0007669"/>
    <property type="project" value="UniProtKB-UniPathway"/>
</dbReference>
<dbReference type="InterPro" id="IPR034291">
    <property type="entry name" value="TMP_synthase"/>
</dbReference>
<feature type="domain" description="Thiamine phosphate synthase/TenI" evidence="15">
    <location>
        <begin position="7"/>
        <end position="212"/>
    </location>
</feature>
<comment type="catalytic activity">
    <reaction evidence="13">
        <text>2-(2-carboxy-4-methylthiazol-5-yl)ethyl phosphate + 4-amino-2-methyl-5-(diphosphooxymethyl)pyrimidine + 2 H(+) = thiamine phosphate + CO2 + diphosphate</text>
        <dbReference type="Rhea" id="RHEA:47848"/>
        <dbReference type="ChEBI" id="CHEBI:15378"/>
        <dbReference type="ChEBI" id="CHEBI:16526"/>
        <dbReference type="ChEBI" id="CHEBI:33019"/>
        <dbReference type="ChEBI" id="CHEBI:37575"/>
        <dbReference type="ChEBI" id="CHEBI:57841"/>
        <dbReference type="ChEBI" id="CHEBI:62890"/>
        <dbReference type="EC" id="2.5.1.3"/>
    </reaction>
</comment>
<accession>A8PSG5</accession>
<protein>
    <recommendedName>
        <fullName evidence="15">Thiamine phosphate synthase/TenI domain-containing protein</fullName>
    </recommendedName>
</protein>
<dbReference type="GO" id="GO:0004417">
    <property type="term" value="F:hydroxyethylthiazole kinase activity"/>
    <property type="evidence" value="ECO:0007669"/>
    <property type="project" value="UniProtKB-EC"/>
</dbReference>
<evidence type="ECO:0000256" key="8">
    <source>
        <dbReference type="ARBA" id="ARBA00022777"/>
    </source>
</evidence>
<sequence>MSFDLSVYLVTGRELLPPGKDYLQSLDESLRDGYVSIVQIREKHVSFEEFLAVAQASLAICDKYHVRMMINDNVDVAALLPERVGLHIGQEDAKLEYARQRLGPHRIIGLSVHSVDEARAALDSDADYVGVGPCWPTKSKEGVSDDDALMLRGAADILASLRRDPATTPPGKRTHVPSVLIGGINVRTAFRTLFGASSEHAEPDGIAVISAIVSRRDPDVAAKELHSIVTAFRRVRQDTAPSSPTFPTESKVLIQSVQELLRAYHTRYESVTRKDDASCVSLPRPLVHTITSHVSSNFSANMTLAFSASPIMSHEYEEVEPLSHVYGSLVLNIGTISPDSRKGMARAGPAANNRGKPVVLDPVGVGATPFRHRTVQSILNETQVTLIKGNAAEIATLCNSNDAQTQGVDSVGELTSAPVLARRLARQEGAFVLLTGEVDYLTDGNVVLESRCGTPMLGRITASGCSLGCVVAAGMAAAQSKYGIQLGNQVEQRQSPPRLHHELMIGALAGLLTYTIAAERAAALPSVRGPGSFIPALLDEVASFDPACLELYKDRLTFASP</sequence>
<dbReference type="RefSeq" id="XP_001732478.1">
    <property type="nucleotide sequence ID" value="XM_001732426.1"/>
</dbReference>
<comment type="caution">
    <text evidence="16">The sequence shown here is derived from an EMBL/GenBank/DDBJ whole genome shotgun (WGS) entry which is preliminary data.</text>
</comment>
<dbReference type="VEuPathDB" id="FungiDB:MGL_0253"/>
<dbReference type="InterPro" id="IPR036206">
    <property type="entry name" value="ThiamineP_synth_sf"/>
</dbReference>